<evidence type="ECO:0000313" key="3">
    <source>
        <dbReference type="EMBL" id="KAJ7363537.1"/>
    </source>
</evidence>
<dbReference type="CDD" id="cd00063">
    <property type="entry name" value="FN3"/>
    <property type="match status" value="1"/>
</dbReference>
<dbReference type="InterPro" id="IPR008979">
    <property type="entry name" value="Galactose-bd-like_sf"/>
</dbReference>
<dbReference type="PROSITE" id="PS51114">
    <property type="entry name" value="FBA"/>
    <property type="match status" value="1"/>
</dbReference>
<dbReference type="OrthoDB" id="5983522at2759"/>
<feature type="domain" description="Fibronectin type-III" evidence="1">
    <location>
        <begin position="829"/>
        <end position="926"/>
    </location>
</feature>
<dbReference type="InterPro" id="IPR003961">
    <property type="entry name" value="FN3_dom"/>
</dbReference>
<dbReference type="GO" id="GO:0005737">
    <property type="term" value="C:cytoplasm"/>
    <property type="evidence" value="ECO:0007669"/>
    <property type="project" value="TreeGrafter"/>
</dbReference>
<dbReference type="Gene3D" id="2.60.120.260">
    <property type="entry name" value="Galactose-binding domain-like"/>
    <property type="match status" value="1"/>
</dbReference>
<dbReference type="PANTHER" id="PTHR12125">
    <property type="entry name" value="F-BOX ONLY PROTEIN 6-LIKE PROTEIN"/>
    <property type="match status" value="1"/>
</dbReference>
<dbReference type="GO" id="GO:0036503">
    <property type="term" value="P:ERAD pathway"/>
    <property type="evidence" value="ECO:0007669"/>
    <property type="project" value="TreeGrafter"/>
</dbReference>
<dbReference type="SUPFAM" id="SSF49265">
    <property type="entry name" value="Fibronectin type III"/>
    <property type="match status" value="1"/>
</dbReference>
<feature type="domain" description="FBA" evidence="2">
    <location>
        <begin position="877"/>
        <end position="1075"/>
    </location>
</feature>
<dbReference type="Pfam" id="PF04300">
    <property type="entry name" value="FBA"/>
    <property type="match status" value="1"/>
</dbReference>
<organism evidence="3 4">
    <name type="scientific">Desmophyllum pertusum</name>
    <dbReference type="NCBI Taxonomy" id="174260"/>
    <lineage>
        <taxon>Eukaryota</taxon>
        <taxon>Metazoa</taxon>
        <taxon>Cnidaria</taxon>
        <taxon>Anthozoa</taxon>
        <taxon>Hexacorallia</taxon>
        <taxon>Scleractinia</taxon>
        <taxon>Caryophylliina</taxon>
        <taxon>Caryophylliidae</taxon>
        <taxon>Desmophyllum</taxon>
    </lineage>
</organism>
<dbReference type="SMART" id="SM00060">
    <property type="entry name" value="FN3"/>
    <property type="match status" value="4"/>
</dbReference>
<dbReference type="SMART" id="SM01198">
    <property type="entry name" value="FBA"/>
    <property type="match status" value="1"/>
</dbReference>
<dbReference type="GO" id="GO:0006516">
    <property type="term" value="P:glycoprotein catabolic process"/>
    <property type="evidence" value="ECO:0007669"/>
    <property type="project" value="TreeGrafter"/>
</dbReference>
<dbReference type="AlphaFoldDB" id="A0A9W9YR92"/>
<name>A0A9W9YR92_9CNID</name>
<keyword evidence="4" id="KW-1185">Reference proteome</keyword>
<dbReference type="PANTHER" id="PTHR12125:SF5">
    <property type="entry name" value="F-BOX DOMAIN-CONTAINING PROTEIN"/>
    <property type="match status" value="1"/>
</dbReference>
<dbReference type="SUPFAM" id="SSF49785">
    <property type="entry name" value="Galactose-binding domain-like"/>
    <property type="match status" value="1"/>
</dbReference>
<dbReference type="PROSITE" id="PS50853">
    <property type="entry name" value="FN3"/>
    <property type="match status" value="1"/>
</dbReference>
<accession>A0A9W9YR92</accession>
<evidence type="ECO:0000313" key="4">
    <source>
        <dbReference type="Proteomes" id="UP001163046"/>
    </source>
</evidence>
<dbReference type="Proteomes" id="UP001163046">
    <property type="component" value="Unassembled WGS sequence"/>
</dbReference>
<dbReference type="Pfam" id="PF00041">
    <property type="entry name" value="fn3"/>
    <property type="match status" value="1"/>
</dbReference>
<protein>
    <submittedName>
        <fullName evidence="3">F-box only protein 2</fullName>
    </submittedName>
</protein>
<sequence>MPGSFPDPQNLEGKSPGNEVVQWNVSDAKNISSYLCEIHSIEANTVVFSKEVAGSVGDSLESSLKIDLNEISDKTKSPYRIHVCSLGVSATLASVFVTSNGNLSFLPQVDGISRSYDPQSNQLTVSWLPVNGAPKYNVSIREKTSISSVVSILTSDGEKTKVVFEMGNVPLHSGVKYVVTVVAEGSDALHLPTLPSTSDTEFAQLPKPASVSQEYSFEEKKIKVTFQPVSDASAHLIEVFNVITPIKIAGKQVVPKATGVDWPATEVCSFDVYDMTFHGGAQFKTRVIAQGNANWIDSSPGISSTTLTCSDAAISVALYNTPTDDLMIVVSSRPGHFTAKLQDIVDNRAMTQTFCVKRDTVDDSVHQTLLEFPINPDEEPRGAIYQAFVLNTGDQQYLPSEVKESDEVPLLDPPASVSQEYKDGVFTVVWKCVQSATGYYIRVYNTKTGSTASEVSVTSDVRPAGEQMKKEFDVDSLLLESDGLYQTSVMVLGDEVSIGGASTKSNTTITSFPSPEDVKITFNNETRHMLVRCSSVKGAVSIKLGVVDADELKNDETNIQGALLRSQKVTITSGDDSKSVEAEFGGRVLLLHKSHDGLYRGVAQVMEKHGEVSLPSGFSISDDVVAWLKPPVPIQMHNIAPAKSYLMINWTPVNLAVRYLVQILQKREDKNGTTTLIPFSNEAPGNVYCFGVNMANVNVDESDKFVAKVQSIGNPGTVITIHSTGYSSETLVCDNSPTDIDVLQVEDETVKVTWKGDSATTFQFSVWRMSQSGDHEDVFSKETDKFQLISTSRALRMISPGRYRFGVRAQGSTNKLHSVYTHSDVLAVIMDAPTVTIMKMRPEVTVEWTPVDNNPTQNFSNYVIHYRLQRGTESEWNQVQVEISAKEKMIVDLQPDSDYLFCISVASPKRGNGIRSQATAVHTKFGTADLPDPDGNNRWCVSADYFEGKSEYCCRAQMIDLLARGFTPEYLDEMKPDIEVYEWFAIQAGGSGTFIMNVSLLDSNKNDLPGENSRYRSSSTEVPVLNNGSWARLGHTFSNYPSGLRFIQFEEAVQSRGLHDAYNVKAFRPTVKISKTKKISKKSMPDCLDKGFCGETVQISKEKTISKKSMHDCFDKGFCGL</sequence>
<dbReference type="InterPro" id="IPR013783">
    <property type="entry name" value="Ig-like_fold"/>
</dbReference>
<proteinExistence type="predicted"/>
<dbReference type="GO" id="GO:0061630">
    <property type="term" value="F:ubiquitin protein ligase activity"/>
    <property type="evidence" value="ECO:0007669"/>
    <property type="project" value="TreeGrafter"/>
</dbReference>
<dbReference type="InterPro" id="IPR039752">
    <property type="entry name" value="F-box_only"/>
</dbReference>
<dbReference type="GO" id="GO:0031146">
    <property type="term" value="P:SCF-dependent proteasomal ubiquitin-dependent protein catabolic process"/>
    <property type="evidence" value="ECO:0007669"/>
    <property type="project" value="TreeGrafter"/>
</dbReference>
<evidence type="ECO:0000259" key="2">
    <source>
        <dbReference type="PROSITE" id="PS51114"/>
    </source>
</evidence>
<dbReference type="Gene3D" id="2.60.40.10">
    <property type="entry name" value="Immunoglobulins"/>
    <property type="match status" value="1"/>
</dbReference>
<dbReference type="EMBL" id="MU827305">
    <property type="protein sequence ID" value="KAJ7363537.1"/>
    <property type="molecule type" value="Genomic_DNA"/>
</dbReference>
<gene>
    <name evidence="3" type="primary">FBXO2_1</name>
    <name evidence="3" type="ORF">OS493_009693</name>
</gene>
<reference evidence="3" key="1">
    <citation type="submission" date="2023-01" db="EMBL/GenBank/DDBJ databases">
        <title>Genome assembly of the deep-sea coral Lophelia pertusa.</title>
        <authorList>
            <person name="Herrera S."/>
            <person name="Cordes E."/>
        </authorList>
    </citation>
    <scope>NUCLEOTIDE SEQUENCE</scope>
    <source>
        <strain evidence="3">USNM1676648</strain>
        <tissue evidence="3">Polyp</tissue>
    </source>
</reference>
<comment type="caution">
    <text evidence="3">The sequence shown here is derived from an EMBL/GenBank/DDBJ whole genome shotgun (WGS) entry which is preliminary data.</text>
</comment>
<dbReference type="GO" id="GO:0019005">
    <property type="term" value="C:SCF ubiquitin ligase complex"/>
    <property type="evidence" value="ECO:0007669"/>
    <property type="project" value="TreeGrafter"/>
</dbReference>
<dbReference type="InterPro" id="IPR007397">
    <property type="entry name" value="F-box-assoc_dom"/>
</dbReference>
<dbReference type="InterPro" id="IPR036116">
    <property type="entry name" value="FN3_sf"/>
</dbReference>
<evidence type="ECO:0000259" key="1">
    <source>
        <dbReference type="PROSITE" id="PS50853"/>
    </source>
</evidence>